<evidence type="ECO:0000313" key="2">
    <source>
        <dbReference type="EMBL" id="OGN04311.1"/>
    </source>
</evidence>
<dbReference type="InterPro" id="IPR011604">
    <property type="entry name" value="PDDEXK-like_dom_sf"/>
</dbReference>
<dbReference type="InterPro" id="IPR011335">
    <property type="entry name" value="Restrct_endonuc-II-like"/>
</dbReference>
<evidence type="ECO:0000313" key="3">
    <source>
        <dbReference type="Proteomes" id="UP000177507"/>
    </source>
</evidence>
<evidence type="ECO:0000259" key="1">
    <source>
        <dbReference type="Pfam" id="PF12705"/>
    </source>
</evidence>
<dbReference type="AlphaFoldDB" id="A0A1F8ETY2"/>
<dbReference type="EMBL" id="MGJI01000022">
    <property type="protein sequence ID" value="OGN04311.1"/>
    <property type="molecule type" value="Genomic_DNA"/>
</dbReference>
<gene>
    <name evidence="2" type="ORF">A2831_01255</name>
</gene>
<name>A0A1F8ETY2_9BACT</name>
<dbReference type="InterPro" id="IPR038726">
    <property type="entry name" value="PDDEXK_AddAB-type"/>
</dbReference>
<sequence length="204" mass="23366">MYKHQGIGRPQGYPYTLSIAVDQLLKAEFDGYRERGEMHPVLVDHDGMSEAHLYPDHVQLQKWRNNFEGLKYHDEELDATLFGAVDDMLEFNDGSLAVIDYKSSGAKEISVYDDYQMQMDTYTHILDKSGYKIAGKAFFVFYQVDKTDGFRGRLPFRGIIREVTTDPTYIHDLFANAVQLARSDTPPQSGAECQHCAWASHRNE</sequence>
<dbReference type="SUPFAM" id="SSF52980">
    <property type="entry name" value="Restriction endonuclease-like"/>
    <property type="match status" value="1"/>
</dbReference>
<feature type="domain" description="PD-(D/E)XK endonuclease-like" evidence="1">
    <location>
        <begin position="51"/>
        <end position="200"/>
    </location>
</feature>
<proteinExistence type="predicted"/>
<protein>
    <recommendedName>
        <fullName evidence="1">PD-(D/E)XK endonuclease-like domain-containing protein</fullName>
    </recommendedName>
</protein>
<dbReference type="Gene3D" id="3.90.320.10">
    <property type="match status" value="1"/>
</dbReference>
<dbReference type="Proteomes" id="UP000177507">
    <property type="component" value="Unassembled WGS sequence"/>
</dbReference>
<reference evidence="2 3" key="1">
    <citation type="journal article" date="2016" name="Nat. Commun.">
        <title>Thousands of microbial genomes shed light on interconnected biogeochemical processes in an aquifer system.</title>
        <authorList>
            <person name="Anantharaman K."/>
            <person name="Brown C.T."/>
            <person name="Hug L.A."/>
            <person name="Sharon I."/>
            <person name="Castelle C.J."/>
            <person name="Probst A.J."/>
            <person name="Thomas B.C."/>
            <person name="Singh A."/>
            <person name="Wilkins M.J."/>
            <person name="Karaoz U."/>
            <person name="Brodie E.L."/>
            <person name="Williams K.H."/>
            <person name="Hubbard S.S."/>
            <person name="Banfield J.F."/>
        </authorList>
    </citation>
    <scope>NUCLEOTIDE SEQUENCE [LARGE SCALE GENOMIC DNA]</scope>
</reference>
<dbReference type="STRING" id="1802668.A2831_01255"/>
<organism evidence="2 3">
    <name type="scientific">Candidatus Yanofskybacteria bacterium RIFCSPHIGHO2_01_FULL_44_17</name>
    <dbReference type="NCBI Taxonomy" id="1802668"/>
    <lineage>
        <taxon>Bacteria</taxon>
        <taxon>Candidatus Yanofskyibacteriota</taxon>
    </lineage>
</organism>
<dbReference type="Pfam" id="PF12705">
    <property type="entry name" value="PDDEXK_1"/>
    <property type="match status" value="1"/>
</dbReference>
<comment type="caution">
    <text evidence="2">The sequence shown here is derived from an EMBL/GenBank/DDBJ whole genome shotgun (WGS) entry which is preliminary data.</text>
</comment>
<accession>A0A1F8ETY2</accession>